<dbReference type="PANTHER" id="PTHR43155">
    <property type="entry name" value="CYCLIC DI-GMP PHOSPHODIESTERASE PA4108-RELATED"/>
    <property type="match status" value="1"/>
</dbReference>
<keyword evidence="1" id="KW-1133">Transmembrane helix</keyword>
<dbReference type="EMBL" id="JBHMAF010000068">
    <property type="protein sequence ID" value="MFB9759292.1"/>
    <property type="molecule type" value="Genomic_DNA"/>
</dbReference>
<dbReference type="SUPFAM" id="SSF109604">
    <property type="entry name" value="HD-domain/PDEase-like"/>
    <property type="match status" value="1"/>
</dbReference>
<sequence>MYKKFTIWLNNPAYFRYAFFPTLFISILLNGFIFKNNENYFILYIFAAIFLGLGFYNRYPWFLIFFTALVVLCRFFLVQELAYNHITTLFIYLVTYLLMTFMSAGFMKNYQKIKESKLELIKTLVNALDSRDSYTLHHSENVAHFSLEIAKKMKLSKSLCDVIHKGGLLHDIGKIGIPEHILTKTGKLTDEEYNIIKSHTDIGYEMIKHVSDFNENGILDIVLYHHERYDGKGYPKGLKGTEIPLVARIVAIADMFDAMTSRRVYRSELNLEYTLNEIRKNKGTQFDPEIADIFLSLFEKKDTFS</sequence>
<feature type="transmembrane region" description="Helical" evidence="1">
    <location>
        <begin position="89"/>
        <end position="107"/>
    </location>
</feature>
<evidence type="ECO:0000313" key="3">
    <source>
        <dbReference type="EMBL" id="MFB9759292.1"/>
    </source>
</evidence>
<name>A0ABV5WFZ1_9BACI</name>
<organism evidence="3 4">
    <name type="scientific">Ectobacillus funiculus</name>
    <dbReference type="NCBI Taxonomy" id="137993"/>
    <lineage>
        <taxon>Bacteria</taxon>
        <taxon>Bacillati</taxon>
        <taxon>Bacillota</taxon>
        <taxon>Bacilli</taxon>
        <taxon>Bacillales</taxon>
        <taxon>Bacillaceae</taxon>
        <taxon>Ectobacillus</taxon>
    </lineage>
</organism>
<dbReference type="PANTHER" id="PTHR43155:SF2">
    <property type="entry name" value="CYCLIC DI-GMP PHOSPHODIESTERASE PA4108"/>
    <property type="match status" value="1"/>
</dbReference>
<dbReference type="InterPro" id="IPR037522">
    <property type="entry name" value="HD_GYP_dom"/>
</dbReference>
<feature type="transmembrane region" description="Helical" evidence="1">
    <location>
        <begin position="61"/>
        <end position="77"/>
    </location>
</feature>
<reference evidence="3 4" key="1">
    <citation type="submission" date="2024-09" db="EMBL/GenBank/DDBJ databases">
        <authorList>
            <person name="Sun Q."/>
            <person name="Mori K."/>
        </authorList>
    </citation>
    <scope>NUCLEOTIDE SEQUENCE [LARGE SCALE GENOMIC DNA]</scope>
    <source>
        <strain evidence="3 4">JCM 11201</strain>
    </source>
</reference>
<dbReference type="CDD" id="cd00077">
    <property type="entry name" value="HDc"/>
    <property type="match status" value="1"/>
</dbReference>
<keyword evidence="1" id="KW-0472">Membrane</keyword>
<gene>
    <name evidence="3" type="ORF">ACFFMS_12665</name>
</gene>
<dbReference type="SMART" id="SM00471">
    <property type="entry name" value="HDc"/>
    <property type="match status" value="1"/>
</dbReference>
<keyword evidence="1" id="KW-0812">Transmembrane</keyword>
<proteinExistence type="predicted"/>
<evidence type="ECO:0000259" key="2">
    <source>
        <dbReference type="PROSITE" id="PS51832"/>
    </source>
</evidence>
<protein>
    <submittedName>
        <fullName evidence="3">HD-GYP domain-containing protein</fullName>
        <ecNumber evidence="3">3.1.4.-</ecNumber>
    </submittedName>
</protein>
<dbReference type="InterPro" id="IPR003607">
    <property type="entry name" value="HD/PDEase_dom"/>
</dbReference>
<feature type="transmembrane region" description="Helical" evidence="1">
    <location>
        <begin position="40"/>
        <end position="56"/>
    </location>
</feature>
<keyword evidence="4" id="KW-1185">Reference proteome</keyword>
<feature type="transmembrane region" description="Helical" evidence="1">
    <location>
        <begin position="14"/>
        <end position="34"/>
    </location>
</feature>
<comment type="caution">
    <text evidence="3">The sequence shown here is derived from an EMBL/GenBank/DDBJ whole genome shotgun (WGS) entry which is preliminary data.</text>
</comment>
<dbReference type="GO" id="GO:0016787">
    <property type="term" value="F:hydrolase activity"/>
    <property type="evidence" value="ECO:0007669"/>
    <property type="project" value="UniProtKB-KW"/>
</dbReference>
<evidence type="ECO:0000256" key="1">
    <source>
        <dbReference type="SAM" id="Phobius"/>
    </source>
</evidence>
<dbReference type="EC" id="3.1.4.-" evidence="3"/>
<evidence type="ECO:0000313" key="4">
    <source>
        <dbReference type="Proteomes" id="UP001589609"/>
    </source>
</evidence>
<feature type="domain" description="HD-GYP" evidence="2">
    <location>
        <begin position="113"/>
        <end position="305"/>
    </location>
</feature>
<dbReference type="RefSeq" id="WP_379949590.1">
    <property type="nucleotide sequence ID" value="NZ_JBHMAF010000068.1"/>
</dbReference>
<dbReference type="Pfam" id="PF13487">
    <property type="entry name" value="HD_5"/>
    <property type="match status" value="1"/>
</dbReference>
<dbReference type="InterPro" id="IPR006675">
    <property type="entry name" value="HDIG_dom"/>
</dbReference>
<dbReference type="NCBIfam" id="TIGR00277">
    <property type="entry name" value="HDIG"/>
    <property type="match status" value="1"/>
</dbReference>
<dbReference type="Proteomes" id="UP001589609">
    <property type="component" value="Unassembled WGS sequence"/>
</dbReference>
<keyword evidence="3" id="KW-0378">Hydrolase</keyword>
<accession>A0ABV5WFZ1</accession>
<dbReference type="PROSITE" id="PS51832">
    <property type="entry name" value="HD_GYP"/>
    <property type="match status" value="1"/>
</dbReference>
<dbReference type="Gene3D" id="1.10.3210.10">
    <property type="entry name" value="Hypothetical protein af1432"/>
    <property type="match status" value="1"/>
</dbReference>